<reference evidence="1 2" key="1">
    <citation type="submission" date="2016-08" db="EMBL/GenBank/DDBJ databases">
        <authorList>
            <person name="Seilhamer J.J."/>
        </authorList>
    </citation>
    <scope>NUCLEOTIDE SEQUENCE [LARGE SCALE GENOMIC DNA]</scope>
    <source>
        <strain evidence="1 2">KH-18-2</strain>
    </source>
</reference>
<proteinExistence type="predicted"/>
<comment type="caution">
    <text evidence="1">The sequence shown here is derived from an EMBL/GenBank/DDBJ whole genome shotgun (WGS) entry which is preliminary data.</text>
</comment>
<evidence type="ECO:0000313" key="2">
    <source>
        <dbReference type="Proteomes" id="UP000237378"/>
    </source>
</evidence>
<organism evidence="1 2">
    <name type="scientific">Pseudomonas putida</name>
    <name type="common">Arthrobacter siderocapsulatus</name>
    <dbReference type="NCBI Taxonomy" id="303"/>
    <lineage>
        <taxon>Bacteria</taxon>
        <taxon>Pseudomonadati</taxon>
        <taxon>Pseudomonadota</taxon>
        <taxon>Gammaproteobacteria</taxon>
        <taxon>Pseudomonadales</taxon>
        <taxon>Pseudomonadaceae</taxon>
        <taxon>Pseudomonas</taxon>
    </lineage>
</organism>
<accession>A0A2S3XBP9</accession>
<protein>
    <submittedName>
        <fullName evidence="1">Uncharacterized protein</fullName>
    </submittedName>
</protein>
<name>A0A2S3XBP9_PSEPU</name>
<reference evidence="1 2" key="2">
    <citation type="submission" date="2018-03" db="EMBL/GenBank/DDBJ databases">
        <title>Draft genome of Pseudomonas putida strain KH-18-2.</title>
        <authorList>
            <person name="Yoshizawa S."/>
            <person name="Khan N.H."/>
            <person name="Nishimura M."/>
            <person name="Chiura H.X."/>
            <person name="Ogura Y."/>
            <person name="Hayashi T."/>
            <person name="Kogure K."/>
        </authorList>
    </citation>
    <scope>NUCLEOTIDE SEQUENCE [LARGE SCALE GENOMIC DNA]</scope>
    <source>
        <strain evidence="1 2">KH-18-2</strain>
    </source>
</reference>
<dbReference type="EMBL" id="MING01000019">
    <property type="protein sequence ID" value="POG12990.1"/>
    <property type="molecule type" value="Genomic_DNA"/>
</dbReference>
<dbReference type="AlphaFoldDB" id="A0A2S3XBP9"/>
<sequence length="134" mass="15153">MSAQHRLEAVHWQTIDVLGGLQHGQHSGVDHALFDLFGRHVSDDWSGFATTAAIDFAHVFEHTNLHRHDIELFAGFLVNHVVAATTGASQLVLGQVMNDFNVWQVSRQWYAFATLLGWRYDFFFGIKSARMISV</sequence>
<evidence type="ECO:0000313" key="1">
    <source>
        <dbReference type="EMBL" id="POG12990.1"/>
    </source>
</evidence>
<dbReference type="Proteomes" id="UP000237378">
    <property type="component" value="Unassembled WGS sequence"/>
</dbReference>
<gene>
    <name evidence="1" type="ORF">BGP82_00595</name>
</gene>